<proteinExistence type="predicted"/>
<reference evidence="1" key="2">
    <citation type="journal article" date="2015" name="Data Brief">
        <title>Shoot transcriptome of the giant reed, Arundo donax.</title>
        <authorList>
            <person name="Barrero R.A."/>
            <person name="Guerrero F.D."/>
            <person name="Moolhuijzen P."/>
            <person name="Goolsby J.A."/>
            <person name="Tidwell J."/>
            <person name="Bellgard S.E."/>
            <person name="Bellgard M.I."/>
        </authorList>
    </citation>
    <scope>NUCLEOTIDE SEQUENCE</scope>
    <source>
        <tissue evidence="1">Shoot tissue taken approximately 20 cm above the soil surface</tissue>
    </source>
</reference>
<organism evidence="1">
    <name type="scientific">Arundo donax</name>
    <name type="common">Giant reed</name>
    <name type="synonym">Donax arundinaceus</name>
    <dbReference type="NCBI Taxonomy" id="35708"/>
    <lineage>
        <taxon>Eukaryota</taxon>
        <taxon>Viridiplantae</taxon>
        <taxon>Streptophyta</taxon>
        <taxon>Embryophyta</taxon>
        <taxon>Tracheophyta</taxon>
        <taxon>Spermatophyta</taxon>
        <taxon>Magnoliopsida</taxon>
        <taxon>Liliopsida</taxon>
        <taxon>Poales</taxon>
        <taxon>Poaceae</taxon>
        <taxon>PACMAD clade</taxon>
        <taxon>Arundinoideae</taxon>
        <taxon>Arundineae</taxon>
        <taxon>Arundo</taxon>
    </lineage>
</organism>
<dbReference type="EMBL" id="GBRH01180386">
    <property type="protein sequence ID" value="JAE17510.1"/>
    <property type="molecule type" value="Transcribed_RNA"/>
</dbReference>
<accession>A0A0A9FXF4</accession>
<protein>
    <submittedName>
        <fullName evidence="1">Uncharacterized protein</fullName>
    </submittedName>
</protein>
<sequence length="138" mass="16022">MILCSETLEDVHVGLSDDRRKVHRSIFPENTNFSCAHRIIRQASEYRRSIFTVSTWGFLGLKTLCPPDYPTIHRTMCRSIGHCNGWIGVVGKVRASDYLTMPKSKASDYLVRRIFDRLFPTVILRLGAYIYPIPRFIW</sequence>
<evidence type="ECO:0000313" key="1">
    <source>
        <dbReference type="EMBL" id="JAE17510.1"/>
    </source>
</evidence>
<reference evidence="1" key="1">
    <citation type="submission" date="2014-09" db="EMBL/GenBank/DDBJ databases">
        <authorList>
            <person name="Magalhaes I.L.F."/>
            <person name="Oliveira U."/>
            <person name="Santos F.R."/>
            <person name="Vidigal T.H.D.A."/>
            <person name="Brescovit A.D."/>
            <person name="Santos A.J."/>
        </authorList>
    </citation>
    <scope>NUCLEOTIDE SEQUENCE</scope>
    <source>
        <tissue evidence="1">Shoot tissue taken approximately 20 cm above the soil surface</tissue>
    </source>
</reference>
<dbReference type="AlphaFoldDB" id="A0A0A9FXF4"/>
<name>A0A0A9FXF4_ARUDO</name>